<keyword evidence="6 8" id="KW-0472">Membrane</keyword>
<evidence type="ECO:0000259" key="9">
    <source>
        <dbReference type="PROSITE" id="PS50850"/>
    </source>
</evidence>
<dbReference type="PROSITE" id="PS50850">
    <property type="entry name" value="MFS"/>
    <property type="match status" value="1"/>
</dbReference>
<dbReference type="Gene3D" id="1.20.1250.20">
    <property type="entry name" value="MFS general substrate transporter like domains"/>
    <property type="match status" value="2"/>
</dbReference>
<reference evidence="10" key="1">
    <citation type="journal article" date="2020" name="Stud. Mycol.">
        <title>101 Dothideomycetes genomes: a test case for predicting lifestyles and emergence of pathogens.</title>
        <authorList>
            <person name="Haridas S."/>
            <person name="Albert R."/>
            <person name="Binder M."/>
            <person name="Bloem J."/>
            <person name="Labutti K."/>
            <person name="Salamov A."/>
            <person name="Andreopoulos B."/>
            <person name="Baker S."/>
            <person name="Barry K."/>
            <person name="Bills G."/>
            <person name="Bluhm B."/>
            <person name="Cannon C."/>
            <person name="Castanera R."/>
            <person name="Culley D."/>
            <person name="Daum C."/>
            <person name="Ezra D."/>
            <person name="Gonzalez J."/>
            <person name="Henrissat B."/>
            <person name="Kuo A."/>
            <person name="Liang C."/>
            <person name="Lipzen A."/>
            <person name="Lutzoni F."/>
            <person name="Magnuson J."/>
            <person name="Mondo S."/>
            <person name="Nolan M."/>
            <person name="Ohm R."/>
            <person name="Pangilinan J."/>
            <person name="Park H.-J."/>
            <person name="Ramirez L."/>
            <person name="Alfaro M."/>
            <person name="Sun H."/>
            <person name="Tritt A."/>
            <person name="Yoshinaga Y."/>
            <person name="Zwiers L.-H."/>
            <person name="Turgeon B."/>
            <person name="Goodwin S."/>
            <person name="Spatafora J."/>
            <person name="Crous P."/>
            <person name="Grigoriev I."/>
        </authorList>
    </citation>
    <scope>NUCLEOTIDE SEQUENCE</scope>
    <source>
        <strain evidence="10">CBS 627.86</strain>
    </source>
</reference>
<accession>A0A6A5ZEJ8</accession>
<comment type="subcellular location">
    <subcellularLocation>
        <location evidence="1">Membrane</location>
        <topology evidence="1">Multi-pass membrane protein</topology>
    </subcellularLocation>
</comment>
<evidence type="ECO:0000256" key="4">
    <source>
        <dbReference type="ARBA" id="ARBA00022692"/>
    </source>
</evidence>
<dbReference type="PANTHER" id="PTHR23501">
    <property type="entry name" value="MAJOR FACILITATOR SUPERFAMILY"/>
    <property type="match status" value="1"/>
</dbReference>
<feature type="transmembrane region" description="Helical" evidence="8">
    <location>
        <begin position="151"/>
        <end position="175"/>
    </location>
</feature>
<feature type="transmembrane region" description="Helical" evidence="8">
    <location>
        <begin position="406"/>
        <end position="426"/>
    </location>
</feature>
<gene>
    <name evidence="10" type="ORF">BDV96DRAFT_598273</name>
</gene>
<evidence type="ECO:0000313" key="10">
    <source>
        <dbReference type="EMBL" id="KAF2117363.1"/>
    </source>
</evidence>
<dbReference type="Pfam" id="PF06609">
    <property type="entry name" value="TRI12"/>
    <property type="match status" value="1"/>
</dbReference>
<evidence type="ECO:0000313" key="11">
    <source>
        <dbReference type="Proteomes" id="UP000799770"/>
    </source>
</evidence>
<feature type="transmembrane region" description="Helical" evidence="8">
    <location>
        <begin position="467"/>
        <end position="492"/>
    </location>
</feature>
<dbReference type="InterPro" id="IPR036259">
    <property type="entry name" value="MFS_trans_sf"/>
</dbReference>
<feature type="transmembrane region" description="Helical" evidence="8">
    <location>
        <begin position="302"/>
        <end position="320"/>
    </location>
</feature>
<feature type="domain" description="Major facilitator superfamily (MFS) profile" evidence="9">
    <location>
        <begin position="59"/>
        <end position="567"/>
    </location>
</feature>
<dbReference type="Proteomes" id="UP000799770">
    <property type="component" value="Unassembled WGS sequence"/>
</dbReference>
<dbReference type="GO" id="GO:0022857">
    <property type="term" value="F:transmembrane transporter activity"/>
    <property type="evidence" value="ECO:0007669"/>
    <property type="project" value="InterPro"/>
</dbReference>
<dbReference type="AlphaFoldDB" id="A0A6A5ZEJ8"/>
<dbReference type="EMBL" id="ML977319">
    <property type="protein sequence ID" value="KAF2117363.1"/>
    <property type="molecule type" value="Genomic_DNA"/>
</dbReference>
<keyword evidence="4 8" id="KW-0812">Transmembrane</keyword>
<feature type="transmembrane region" description="Helical" evidence="8">
    <location>
        <begin position="380"/>
        <end position="401"/>
    </location>
</feature>
<dbReference type="SUPFAM" id="SSF103473">
    <property type="entry name" value="MFS general substrate transporter"/>
    <property type="match status" value="1"/>
</dbReference>
<keyword evidence="3" id="KW-0813">Transport</keyword>
<feature type="transmembrane region" description="Helical" evidence="8">
    <location>
        <begin position="184"/>
        <end position="204"/>
    </location>
</feature>
<feature type="transmembrane region" description="Helical" evidence="8">
    <location>
        <begin position="216"/>
        <end position="238"/>
    </location>
</feature>
<evidence type="ECO:0000256" key="3">
    <source>
        <dbReference type="ARBA" id="ARBA00022448"/>
    </source>
</evidence>
<name>A0A6A5ZEJ8_9PLEO</name>
<dbReference type="InterPro" id="IPR010573">
    <property type="entry name" value="MFS_Str1/Tri12-like"/>
</dbReference>
<evidence type="ECO:0000256" key="2">
    <source>
        <dbReference type="ARBA" id="ARBA00008335"/>
    </source>
</evidence>
<keyword evidence="11" id="KW-1185">Reference proteome</keyword>
<feature type="transmembrane region" description="Helical" evidence="8">
    <location>
        <begin position="271"/>
        <end position="290"/>
    </location>
</feature>
<feature type="region of interest" description="Disordered" evidence="7">
    <location>
        <begin position="1"/>
        <end position="38"/>
    </location>
</feature>
<feature type="transmembrane region" description="Helical" evidence="8">
    <location>
        <begin position="340"/>
        <end position="360"/>
    </location>
</feature>
<feature type="transmembrane region" description="Helical" evidence="8">
    <location>
        <begin position="545"/>
        <end position="564"/>
    </location>
</feature>
<comment type="similarity">
    <text evidence="2">Belongs to the major facilitator superfamily.</text>
</comment>
<feature type="compositionally biased region" description="Basic and acidic residues" evidence="7">
    <location>
        <begin position="13"/>
        <end position="38"/>
    </location>
</feature>
<dbReference type="GO" id="GO:0005886">
    <property type="term" value="C:plasma membrane"/>
    <property type="evidence" value="ECO:0007669"/>
    <property type="project" value="TreeGrafter"/>
</dbReference>
<evidence type="ECO:0000256" key="1">
    <source>
        <dbReference type="ARBA" id="ARBA00004141"/>
    </source>
</evidence>
<dbReference type="InterPro" id="IPR020846">
    <property type="entry name" value="MFS_dom"/>
</dbReference>
<dbReference type="OrthoDB" id="4078873at2759"/>
<evidence type="ECO:0000256" key="7">
    <source>
        <dbReference type="SAM" id="MobiDB-lite"/>
    </source>
</evidence>
<keyword evidence="5 8" id="KW-1133">Transmembrane helix</keyword>
<dbReference type="PANTHER" id="PTHR23501:SF107">
    <property type="entry name" value="TRANSPORTER, PUTATIVE (AFU_ORTHOLOGUE AFUA_7G04730)-RELATED"/>
    <property type="match status" value="1"/>
</dbReference>
<proteinExistence type="inferred from homology"/>
<sequence>MATPIDNVPRAPLGDEKIDEKVDVADERELDEEKAHEDGYKQEGVRGVEAITSVWTTKTLWITFALFYLVQFTDSLLQNSQSSLEPYVTSSFSQHGLLSTTSVMSSIISGVSNLTIAKIIDIWGRVEGLIVMVFLLVLGMLMKAVCQNVTTYAAAAVFYWVGHIGLGYVISVFVADMTSLRNRAIIQGLLATPTLGTVFAGPKIAEAFLLHSSFRWAFGAFCIILPVVCLPVIAVFWFNHKKAKQFGVAPVEPSGRTWTQSVKHYVIEFDVLGMLLTTAGFSLVLLPLSLASSSEDKWKSGSIIAMLVVGVICLIAFVIWEKYFAPIQYLPFKYLKDRTILGACLAYFTMFASIYTWDIYLTSYLQVVNEVSISDAGYILNSYSLTSSVIMPLTGVAIRYLGRPKWIALAAVPFATLGTALLIHFRRPGVNVGYITMCQIFNGVSGGMIASAMPISIMAAVSHQEVAVVLALNSMFANIGVGVGLAISGGIWTNLLPVKLATYLPPELKDQAGTIYGDIVTQLSYEWGSPAREAIVQSYGEVQRLMVIAGACFMPLLFLAILVWRDYNVKTIKQTRGNVF</sequence>
<evidence type="ECO:0000256" key="6">
    <source>
        <dbReference type="ARBA" id="ARBA00023136"/>
    </source>
</evidence>
<feature type="transmembrane region" description="Helical" evidence="8">
    <location>
        <begin position="432"/>
        <end position="455"/>
    </location>
</feature>
<evidence type="ECO:0000256" key="8">
    <source>
        <dbReference type="SAM" id="Phobius"/>
    </source>
</evidence>
<feature type="transmembrane region" description="Helical" evidence="8">
    <location>
        <begin position="128"/>
        <end position="145"/>
    </location>
</feature>
<dbReference type="FunFam" id="1.20.1250.20:FF:000284">
    <property type="entry name" value="Siderophore iron transporter mirB"/>
    <property type="match status" value="1"/>
</dbReference>
<organism evidence="10 11">
    <name type="scientific">Lophiotrema nucula</name>
    <dbReference type="NCBI Taxonomy" id="690887"/>
    <lineage>
        <taxon>Eukaryota</taxon>
        <taxon>Fungi</taxon>
        <taxon>Dikarya</taxon>
        <taxon>Ascomycota</taxon>
        <taxon>Pezizomycotina</taxon>
        <taxon>Dothideomycetes</taxon>
        <taxon>Pleosporomycetidae</taxon>
        <taxon>Pleosporales</taxon>
        <taxon>Lophiotremataceae</taxon>
        <taxon>Lophiotrema</taxon>
    </lineage>
</organism>
<protein>
    <submittedName>
        <fullName evidence="10">Siderochrome-iron transporter MirB</fullName>
    </submittedName>
</protein>
<evidence type="ECO:0000256" key="5">
    <source>
        <dbReference type="ARBA" id="ARBA00022989"/>
    </source>
</evidence>